<keyword evidence="2" id="KW-1185">Reference proteome</keyword>
<name>A0AAV4EQS8_9GAST</name>
<sequence>MCLSFILYYPRSEHSSCQSRPEYKIPDGAANVTIFDIVQNVDWTDSKAHQDFRQVVDASQHLAVCFGRNSTMKSHLEIFTPPKLDNEYRAPKCAKN</sequence>
<organism evidence="1 2">
    <name type="scientific">Elysia marginata</name>
    <dbReference type="NCBI Taxonomy" id="1093978"/>
    <lineage>
        <taxon>Eukaryota</taxon>
        <taxon>Metazoa</taxon>
        <taxon>Spiralia</taxon>
        <taxon>Lophotrochozoa</taxon>
        <taxon>Mollusca</taxon>
        <taxon>Gastropoda</taxon>
        <taxon>Heterobranchia</taxon>
        <taxon>Euthyneura</taxon>
        <taxon>Panpulmonata</taxon>
        <taxon>Sacoglossa</taxon>
        <taxon>Placobranchoidea</taxon>
        <taxon>Plakobranchidae</taxon>
        <taxon>Elysia</taxon>
    </lineage>
</organism>
<dbReference type="EMBL" id="BMAT01010886">
    <property type="protein sequence ID" value="GFR62541.1"/>
    <property type="molecule type" value="Genomic_DNA"/>
</dbReference>
<protein>
    <submittedName>
        <fullName evidence="1">Uncharacterized protein</fullName>
    </submittedName>
</protein>
<evidence type="ECO:0000313" key="1">
    <source>
        <dbReference type="EMBL" id="GFR62541.1"/>
    </source>
</evidence>
<accession>A0AAV4EQS8</accession>
<evidence type="ECO:0000313" key="2">
    <source>
        <dbReference type="Proteomes" id="UP000762676"/>
    </source>
</evidence>
<comment type="caution">
    <text evidence="1">The sequence shown here is derived from an EMBL/GenBank/DDBJ whole genome shotgun (WGS) entry which is preliminary data.</text>
</comment>
<proteinExistence type="predicted"/>
<reference evidence="1 2" key="1">
    <citation type="journal article" date="2021" name="Elife">
        <title>Chloroplast acquisition without the gene transfer in kleptoplastic sea slugs, Plakobranchus ocellatus.</title>
        <authorList>
            <person name="Maeda T."/>
            <person name="Takahashi S."/>
            <person name="Yoshida T."/>
            <person name="Shimamura S."/>
            <person name="Takaki Y."/>
            <person name="Nagai Y."/>
            <person name="Toyoda A."/>
            <person name="Suzuki Y."/>
            <person name="Arimoto A."/>
            <person name="Ishii H."/>
            <person name="Satoh N."/>
            <person name="Nishiyama T."/>
            <person name="Hasebe M."/>
            <person name="Maruyama T."/>
            <person name="Minagawa J."/>
            <person name="Obokata J."/>
            <person name="Shigenobu S."/>
        </authorList>
    </citation>
    <scope>NUCLEOTIDE SEQUENCE [LARGE SCALE GENOMIC DNA]</scope>
</reference>
<gene>
    <name evidence="1" type="ORF">ElyMa_005459300</name>
</gene>
<dbReference type="AlphaFoldDB" id="A0AAV4EQS8"/>
<dbReference type="Proteomes" id="UP000762676">
    <property type="component" value="Unassembled WGS sequence"/>
</dbReference>